<feature type="chain" id="PRO_5042564223" evidence="2">
    <location>
        <begin position="30"/>
        <end position="209"/>
    </location>
</feature>
<evidence type="ECO:0000313" key="4">
    <source>
        <dbReference type="Proteomes" id="UP001213972"/>
    </source>
</evidence>
<feature type="signal peptide" evidence="2">
    <location>
        <begin position="1"/>
        <end position="29"/>
    </location>
</feature>
<keyword evidence="2" id="KW-0732">Signal</keyword>
<dbReference type="EMBL" id="CP119321">
    <property type="protein sequence ID" value="WEK14417.1"/>
    <property type="molecule type" value="Genomic_DNA"/>
</dbReference>
<sequence length="209" mass="21647">MNRRIVAAPAVLLLAAGLALTGCASPSPAASSPDEAPRLGEVSPGLPDGPVMGQGTVLEVGDGAELCLGPVAESAPPQCSGIPLVDWTWDGVEGVEETGGVRWGSFAVQGTYDGKTLTVTQPPIMLALYDPMPLDDPTGGEPGAGAEADLLRIQDELPARLGDAYFASYPQDGWLFVDVLWDDGTWQDAANGEYGADTVIIRSALREIG</sequence>
<evidence type="ECO:0000256" key="2">
    <source>
        <dbReference type="SAM" id="SignalP"/>
    </source>
</evidence>
<dbReference type="Proteomes" id="UP001213972">
    <property type="component" value="Chromosome"/>
</dbReference>
<accession>A0AAJ5W4F6</accession>
<protein>
    <submittedName>
        <fullName evidence="3">Uncharacterized protein</fullName>
    </submittedName>
</protein>
<feature type="region of interest" description="Disordered" evidence="1">
    <location>
        <begin position="24"/>
        <end position="53"/>
    </location>
</feature>
<feature type="compositionally biased region" description="Low complexity" evidence="1">
    <location>
        <begin position="24"/>
        <end position="34"/>
    </location>
</feature>
<name>A0AAJ5W4F6_9MICO</name>
<gene>
    <name evidence="3" type="ORF">P0Y48_04220</name>
</gene>
<dbReference type="AlphaFoldDB" id="A0AAJ5W4F6"/>
<organism evidence="3 4">
    <name type="scientific">Candidatus Microbacterium phytovorans</name>
    <dbReference type="NCBI Taxonomy" id="3121374"/>
    <lineage>
        <taxon>Bacteria</taxon>
        <taxon>Bacillati</taxon>
        <taxon>Actinomycetota</taxon>
        <taxon>Actinomycetes</taxon>
        <taxon>Micrococcales</taxon>
        <taxon>Microbacteriaceae</taxon>
        <taxon>Microbacterium</taxon>
    </lineage>
</organism>
<reference evidence="3" key="1">
    <citation type="submission" date="2023-03" db="EMBL/GenBank/DDBJ databases">
        <title>Andean soil-derived lignocellulolytic bacterial consortium as a source of novel taxa and putative plastic-active enzymes.</title>
        <authorList>
            <person name="Diaz-Garcia L."/>
            <person name="Chuvochina M."/>
            <person name="Feuerriegel G."/>
            <person name="Bunk B."/>
            <person name="Sproer C."/>
            <person name="Streit W.R."/>
            <person name="Rodriguez L.M."/>
            <person name="Overmann J."/>
            <person name="Jimenez D.J."/>
        </authorList>
    </citation>
    <scope>NUCLEOTIDE SEQUENCE</scope>
    <source>
        <strain evidence="3">MAG 4610</strain>
    </source>
</reference>
<evidence type="ECO:0000256" key="1">
    <source>
        <dbReference type="SAM" id="MobiDB-lite"/>
    </source>
</evidence>
<proteinExistence type="predicted"/>
<evidence type="ECO:0000313" key="3">
    <source>
        <dbReference type="EMBL" id="WEK14417.1"/>
    </source>
</evidence>
<dbReference type="PROSITE" id="PS51257">
    <property type="entry name" value="PROKAR_LIPOPROTEIN"/>
    <property type="match status" value="1"/>
</dbReference>